<name>A0A813B8E2_9DINO</name>
<evidence type="ECO:0000313" key="2">
    <source>
        <dbReference type="EMBL" id="CAE7895496.1"/>
    </source>
</evidence>
<feature type="compositionally biased region" description="Basic and acidic residues" evidence="1">
    <location>
        <begin position="43"/>
        <end position="63"/>
    </location>
</feature>
<dbReference type="EMBL" id="CAJNJA010068638">
    <property type="protein sequence ID" value="CAE7895496.1"/>
    <property type="molecule type" value="Genomic_DNA"/>
</dbReference>
<dbReference type="Proteomes" id="UP000601435">
    <property type="component" value="Unassembled WGS sequence"/>
</dbReference>
<dbReference type="AlphaFoldDB" id="A0A813B8E2"/>
<keyword evidence="3" id="KW-1185">Reference proteome</keyword>
<protein>
    <submittedName>
        <fullName evidence="2">Uncharacterized protein</fullName>
    </submittedName>
</protein>
<feature type="compositionally biased region" description="Acidic residues" evidence="1">
    <location>
        <begin position="91"/>
        <end position="101"/>
    </location>
</feature>
<evidence type="ECO:0000313" key="3">
    <source>
        <dbReference type="Proteomes" id="UP000601435"/>
    </source>
</evidence>
<organism evidence="2 3">
    <name type="scientific">Symbiodinium necroappetens</name>
    <dbReference type="NCBI Taxonomy" id="1628268"/>
    <lineage>
        <taxon>Eukaryota</taxon>
        <taxon>Sar</taxon>
        <taxon>Alveolata</taxon>
        <taxon>Dinophyceae</taxon>
        <taxon>Suessiales</taxon>
        <taxon>Symbiodiniaceae</taxon>
        <taxon>Symbiodinium</taxon>
    </lineage>
</organism>
<reference evidence="2" key="1">
    <citation type="submission" date="2021-02" db="EMBL/GenBank/DDBJ databases">
        <authorList>
            <person name="Dougan E. K."/>
            <person name="Rhodes N."/>
            <person name="Thang M."/>
            <person name="Chan C."/>
        </authorList>
    </citation>
    <scope>NUCLEOTIDE SEQUENCE</scope>
</reference>
<feature type="non-terminal residue" evidence="2">
    <location>
        <position position="127"/>
    </location>
</feature>
<proteinExistence type="predicted"/>
<feature type="region of interest" description="Disordered" evidence="1">
    <location>
        <begin position="1"/>
        <end position="105"/>
    </location>
</feature>
<accession>A0A813B8E2</accession>
<feature type="compositionally biased region" description="Low complexity" evidence="1">
    <location>
        <begin position="64"/>
        <end position="73"/>
    </location>
</feature>
<gene>
    <name evidence="2" type="ORF">SNEC2469_LOCUS29960</name>
</gene>
<evidence type="ECO:0000256" key="1">
    <source>
        <dbReference type="SAM" id="MobiDB-lite"/>
    </source>
</evidence>
<sequence length="127" mass="13620">VEDAPAQPVTVADVERRSSPLARLLRRAKDDKPAEAKPAAPADDAKPAVDELAQDKPAEDAKPAAEASSSAKPPVDELPQDKPDEAAVPETQEESQTDVEIVEGLSVRRVEGDWLELAARTLDEYAE</sequence>
<feature type="non-terminal residue" evidence="2">
    <location>
        <position position="1"/>
    </location>
</feature>
<comment type="caution">
    <text evidence="2">The sequence shown here is derived from an EMBL/GenBank/DDBJ whole genome shotgun (WGS) entry which is preliminary data.</text>
</comment>